<accession>A0A6A6IG97</accession>
<dbReference type="Proteomes" id="UP000800094">
    <property type="component" value="Unassembled WGS sequence"/>
</dbReference>
<protein>
    <submittedName>
        <fullName evidence="1">Uncharacterized protein</fullName>
    </submittedName>
</protein>
<organism evidence="1 2">
    <name type="scientific">Trematosphaeria pertusa</name>
    <dbReference type="NCBI Taxonomy" id="390896"/>
    <lineage>
        <taxon>Eukaryota</taxon>
        <taxon>Fungi</taxon>
        <taxon>Dikarya</taxon>
        <taxon>Ascomycota</taxon>
        <taxon>Pezizomycotina</taxon>
        <taxon>Dothideomycetes</taxon>
        <taxon>Pleosporomycetidae</taxon>
        <taxon>Pleosporales</taxon>
        <taxon>Massarineae</taxon>
        <taxon>Trematosphaeriaceae</taxon>
        <taxon>Trematosphaeria</taxon>
    </lineage>
</organism>
<evidence type="ECO:0000313" key="2">
    <source>
        <dbReference type="Proteomes" id="UP000800094"/>
    </source>
</evidence>
<dbReference type="AlphaFoldDB" id="A0A6A6IG97"/>
<dbReference type="GeneID" id="54575250"/>
<reference evidence="1" key="1">
    <citation type="journal article" date="2020" name="Stud. Mycol.">
        <title>101 Dothideomycetes genomes: a test case for predicting lifestyles and emergence of pathogens.</title>
        <authorList>
            <person name="Haridas S."/>
            <person name="Albert R."/>
            <person name="Binder M."/>
            <person name="Bloem J."/>
            <person name="Labutti K."/>
            <person name="Salamov A."/>
            <person name="Andreopoulos B."/>
            <person name="Baker S."/>
            <person name="Barry K."/>
            <person name="Bills G."/>
            <person name="Bluhm B."/>
            <person name="Cannon C."/>
            <person name="Castanera R."/>
            <person name="Culley D."/>
            <person name="Daum C."/>
            <person name="Ezra D."/>
            <person name="Gonzalez J."/>
            <person name="Henrissat B."/>
            <person name="Kuo A."/>
            <person name="Liang C."/>
            <person name="Lipzen A."/>
            <person name="Lutzoni F."/>
            <person name="Magnuson J."/>
            <person name="Mondo S."/>
            <person name="Nolan M."/>
            <person name="Ohm R."/>
            <person name="Pangilinan J."/>
            <person name="Park H.-J."/>
            <person name="Ramirez L."/>
            <person name="Alfaro M."/>
            <person name="Sun H."/>
            <person name="Tritt A."/>
            <person name="Yoshinaga Y."/>
            <person name="Zwiers L.-H."/>
            <person name="Turgeon B."/>
            <person name="Goodwin S."/>
            <person name="Spatafora J."/>
            <person name="Crous P."/>
            <person name="Grigoriev I."/>
        </authorList>
    </citation>
    <scope>NUCLEOTIDE SEQUENCE</scope>
    <source>
        <strain evidence="1">CBS 122368</strain>
    </source>
</reference>
<keyword evidence="2" id="KW-1185">Reference proteome</keyword>
<dbReference type="EMBL" id="ML987195">
    <property type="protein sequence ID" value="KAF2249058.1"/>
    <property type="molecule type" value="Genomic_DNA"/>
</dbReference>
<gene>
    <name evidence="1" type="ORF">BU26DRAFT_311325</name>
</gene>
<evidence type="ECO:0000313" key="1">
    <source>
        <dbReference type="EMBL" id="KAF2249058.1"/>
    </source>
</evidence>
<proteinExistence type="predicted"/>
<name>A0A6A6IG97_9PLEO</name>
<sequence length="159" mass="17919">MASTVCNPLSAISRRRRWMAGAGQMKLMTCRNLLIESVHDVSQRGRRITMDSTLRPALCTTPQGNLPSPTPARRCNTPAFSRHTENLLSVAAISPGRRGRYPQLIRTRLQLRRRSGCWSQSMWNEAGRSRGCCHRDIRRMHDTHVLAAPLCVVPLSEES</sequence>
<dbReference type="RefSeq" id="XP_033684062.1">
    <property type="nucleotide sequence ID" value="XM_033821920.1"/>
</dbReference>